<sequence>MKRKALADKPKSKPKLRKAKNPAEIIDLSKEAKKEAESVLAKDTLDAEVEDIESFRLAMLFGSQIVTNIVRILAKSRAKVERETG</sequence>
<evidence type="ECO:0000313" key="2">
    <source>
        <dbReference type="EMBL" id="KAL2652601.1"/>
    </source>
</evidence>
<evidence type="ECO:0000313" key="3">
    <source>
        <dbReference type="Proteomes" id="UP001605036"/>
    </source>
</evidence>
<gene>
    <name evidence="2" type="ORF">R1flu_020729</name>
</gene>
<comment type="caution">
    <text evidence="2">The sequence shown here is derived from an EMBL/GenBank/DDBJ whole genome shotgun (WGS) entry which is preliminary data.</text>
</comment>
<dbReference type="Proteomes" id="UP001605036">
    <property type="component" value="Unassembled WGS sequence"/>
</dbReference>
<dbReference type="EMBL" id="JBHFFA010000001">
    <property type="protein sequence ID" value="KAL2652601.1"/>
    <property type="molecule type" value="Genomic_DNA"/>
</dbReference>
<keyword evidence="3" id="KW-1185">Reference proteome</keyword>
<evidence type="ECO:0000256" key="1">
    <source>
        <dbReference type="SAM" id="MobiDB-lite"/>
    </source>
</evidence>
<dbReference type="AlphaFoldDB" id="A0ABD1ZNY5"/>
<organism evidence="2 3">
    <name type="scientific">Riccia fluitans</name>
    <dbReference type="NCBI Taxonomy" id="41844"/>
    <lineage>
        <taxon>Eukaryota</taxon>
        <taxon>Viridiplantae</taxon>
        <taxon>Streptophyta</taxon>
        <taxon>Embryophyta</taxon>
        <taxon>Marchantiophyta</taxon>
        <taxon>Marchantiopsida</taxon>
        <taxon>Marchantiidae</taxon>
        <taxon>Marchantiales</taxon>
        <taxon>Ricciaceae</taxon>
        <taxon>Riccia</taxon>
    </lineage>
</organism>
<reference evidence="2 3" key="1">
    <citation type="submission" date="2024-09" db="EMBL/GenBank/DDBJ databases">
        <title>Chromosome-scale assembly of Riccia fluitans.</title>
        <authorList>
            <person name="Paukszto L."/>
            <person name="Sawicki J."/>
            <person name="Karawczyk K."/>
            <person name="Piernik-Szablinska J."/>
            <person name="Szczecinska M."/>
            <person name="Mazdziarz M."/>
        </authorList>
    </citation>
    <scope>NUCLEOTIDE SEQUENCE [LARGE SCALE GENOMIC DNA]</scope>
    <source>
        <strain evidence="2">Rf_01</strain>
        <tissue evidence="2">Aerial parts of the thallus</tissue>
    </source>
</reference>
<name>A0ABD1ZNY5_9MARC</name>
<feature type="compositionally biased region" description="Basic and acidic residues" evidence="1">
    <location>
        <begin position="1"/>
        <end position="11"/>
    </location>
</feature>
<accession>A0ABD1ZNY5</accession>
<protein>
    <submittedName>
        <fullName evidence="2">Uncharacterized protein</fullName>
    </submittedName>
</protein>
<feature type="region of interest" description="Disordered" evidence="1">
    <location>
        <begin position="1"/>
        <end position="20"/>
    </location>
</feature>
<proteinExistence type="predicted"/>